<evidence type="ECO:0000313" key="2">
    <source>
        <dbReference type="Proteomes" id="UP000317977"/>
    </source>
</evidence>
<organism evidence="1 2">
    <name type="scientific">Rubripirellula reticaptiva</name>
    <dbReference type="NCBI Taxonomy" id="2528013"/>
    <lineage>
        <taxon>Bacteria</taxon>
        <taxon>Pseudomonadati</taxon>
        <taxon>Planctomycetota</taxon>
        <taxon>Planctomycetia</taxon>
        <taxon>Pirellulales</taxon>
        <taxon>Pirellulaceae</taxon>
        <taxon>Rubripirellula</taxon>
    </lineage>
</organism>
<dbReference type="AlphaFoldDB" id="A0A5C6F4A4"/>
<dbReference type="Proteomes" id="UP000317977">
    <property type="component" value="Unassembled WGS sequence"/>
</dbReference>
<proteinExistence type="predicted"/>
<dbReference type="EMBL" id="SJPX01000002">
    <property type="protein sequence ID" value="TWU56025.1"/>
    <property type="molecule type" value="Genomic_DNA"/>
</dbReference>
<dbReference type="RefSeq" id="WP_246151607.1">
    <property type="nucleotide sequence ID" value="NZ_SJPX01000002.1"/>
</dbReference>
<dbReference type="InterPro" id="IPR045384">
    <property type="entry name" value="DUF6527"/>
</dbReference>
<evidence type="ECO:0000313" key="1">
    <source>
        <dbReference type="EMBL" id="TWU56025.1"/>
    </source>
</evidence>
<dbReference type="Pfam" id="PF20137">
    <property type="entry name" value="BubE"/>
    <property type="match status" value="1"/>
</dbReference>
<sequence>MKYETLKHEFVTHFPDQPEPGVLYISIEYKSVSHLCCCGCGEEVVTPLSPADWQITYDGRSISLSPSIGSWTLRCRSHYVITRGRVREAGQWTDEQIVAGRRRDRLATERQHGTQTQLGETMPKAVQKPRSWFAKLVDWLFGR</sequence>
<gene>
    <name evidence="1" type="ORF">Poly59_23280</name>
</gene>
<comment type="caution">
    <text evidence="1">The sequence shown here is derived from an EMBL/GenBank/DDBJ whole genome shotgun (WGS) entry which is preliminary data.</text>
</comment>
<protein>
    <submittedName>
        <fullName evidence="1">Uncharacterized protein</fullName>
    </submittedName>
</protein>
<name>A0A5C6F4A4_9BACT</name>
<accession>A0A5C6F4A4</accession>
<reference evidence="1 2" key="1">
    <citation type="submission" date="2019-02" db="EMBL/GenBank/DDBJ databases">
        <title>Deep-cultivation of Planctomycetes and their phenomic and genomic characterization uncovers novel biology.</title>
        <authorList>
            <person name="Wiegand S."/>
            <person name="Jogler M."/>
            <person name="Boedeker C."/>
            <person name="Pinto D."/>
            <person name="Vollmers J."/>
            <person name="Rivas-Marin E."/>
            <person name="Kohn T."/>
            <person name="Peeters S.H."/>
            <person name="Heuer A."/>
            <person name="Rast P."/>
            <person name="Oberbeckmann S."/>
            <person name="Bunk B."/>
            <person name="Jeske O."/>
            <person name="Meyerdierks A."/>
            <person name="Storesund J.E."/>
            <person name="Kallscheuer N."/>
            <person name="Luecker S."/>
            <person name="Lage O.M."/>
            <person name="Pohl T."/>
            <person name="Merkel B.J."/>
            <person name="Hornburger P."/>
            <person name="Mueller R.-W."/>
            <person name="Bruemmer F."/>
            <person name="Labrenz M."/>
            <person name="Spormann A.M."/>
            <person name="Op Den Camp H."/>
            <person name="Overmann J."/>
            <person name="Amann R."/>
            <person name="Jetten M.S.M."/>
            <person name="Mascher T."/>
            <person name="Medema M.H."/>
            <person name="Devos D.P."/>
            <person name="Kaster A.-K."/>
            <person name="Ovreas L."/>
            <person name="Rohde M."/>
            <person name="Galperin M.Y."/>
            <person name="Jogler C."/>
        </authorList>
    </citation>
    <scope>NUCLEOTIDE SEQUENCE [LARGE SCALE GENOMIC DNA]</scope>
    <source>
        <strain evidence="1 2">Poly59</strain>
    </source>
</reference>
<keyword evidence="2" id="KW-1185">Reference proteome</keyword>